<dbReference type="RefSeq" id="WP_144571014.1">
    <property type="nucleotide sequence ID" value="NZ_VLKG01000004.1"/>
</dbReference>
<dbReference type="OrthoDB" id="9795345at2"/>
<comment type="caution">
    <text evidence="3">The sequence shown here is derived from an EMBL/GenBank/DDBJ whole genome shotgun (WGS) entry which is preliminary data.</text>
</comment>
<evidence type="ECO:0000313" key="3">
    <source>
        <dbReference type="EMBL" id="TWH75777.1"/>
    </source>
</evidence>
<dbReference type="GO" id="GO:0006355">
    <property type="term" value="P:regulation of DNA-templated transcription"/>
    <property type="evidence" value="ECO:0007669"/>
    <property type="project" value="InterPro"/>
</dbReference>
<dbReference type="InterPro" id="IPR010134">
    <property type="entry name" value="PHA_reg_PhaR"/>
</dbReference>
<keyword evidence="4" id="KW-1185">Reference proteome</keyword>
<dbReference type="Pfam" id="PF05233">
    <property type="entry name" value="PHB_acc"/>
    <property type="match status" value="1"/>
</dbReference>
<dbReference type="Proteomes" id="UP000319627">
    <property type="component" value="Unassembled WGS sequence"/>
</dbReference>
<evidence type="ECO:0000259" key="1">
    <source>
        <dbReference type="Pfam" id="PF05233"/>
    </source>
</evidence>
<accession>A0A562IXS9</accession>
<feature type="domain" description="PHB accumulation regulatory" evidence="1">
    <location>
        <begin position="75"/>
        <end position="111"/>
    </location>
</feature>
<reference evidence="3 4" key="1">
    <citation type="submission" date="2019-07" db="EMBL/GenBank/DDBJ databases">
        <title>Genomic Encyclopedia of Type Strains, Phase I: the one thousand microbial genomes (KMG-I) project.</title>
        <authorList>
            <person name="Kyrpides N."/>
        </authorList>
    </citation>
    <scope>NUCLEOTIDE SEQUENCE [LARGE SCALE GENOMIC DNA]</scope>
    <source>
        <strain evidence="3 4">DSM 375</strain>
    </source>
</reference>
<feature type="domain" description="PHA accumulation regulator DNA-binding N-terminal" evidence="2">
    <location>
        <begin position="10"/>
        <end position="68"/>
    </location>
</feature>
<dbReference type="InterPro" id="IPR012909">
    <property type="entry name" value="PHA_DNA-bd_N"/>
</dbReference>
<gene>
    <name evidence="3" type="ORF">LX59_01287</name>
</gene>
<organism evidence="3 4">
    <name type="scientific">Azomonas agilis</name>
    <dbReference type="NCBI Taxonomy" id="116849"/>
    <lineage>
        <taxon>Bacteria</taxon>
        <taxon>Pseudomonadati</taxon>
        <taxon>Pseudomonadota</taxon>
        <taxon>Gammaproteobacteria</taxon>
        <taxon>Pseudomonadales</taxon>
        <taxon>Pseudomonadaceae</taxon>
        <taxon>Azomonas</taxon>
    </lineage>
</organism>
<dbReference type="NCBIfam" id="TIGR01848">
    <property type="entry name" value="PHA_reg_PhaR"/>
    <property type="match status" value="1"/>
</dbReference>
<dbReference type="AlphaFoldDB" id="A0A562IXS9"/>
<dbReference type="Pfam" id="PF07879">
    <property type="entry name" value="PHB_acc_N"/>
    <property type="match status" value="1"/>
</dbReference>
<protein>
    <submittedName>
        <fullName evidence="3">Polyhydroxyalkanoate synthesis repressor PhaR</fullName>
    </submittedName>
</protein>
<name>A0A562IXS9_9GAMM</name>
<dbReference type="InterPro" id="IPR007897">
    <property type="entry name" value="PHB_accumulat"/>
</dbReference>
<evidence type="ECO:0000259" key="2">
    <source>
        <dbReference type="Pfam" id="PF07879"/>
    </source>
</evidence>
<proteinExistence type="predicted"/>
<sequence length="168" mass="19315">MSEMPSSIRLIKKYPNRRLYDTQLSAHITLADVRQLVVDDVTFQILDAKTGEDLTRSVLLQVIQEAESGTGEPIFSSDMLKNIIRCYGPWQGVWSRYLEHSIQTLLDIQSKSGLHSTQAWADFLRTQTPLMGDLLSRYMEQSKQLYLNTHRLFGLFPTFNNDNKSSDK</sequence>
<evidence type="ECO:0000313" key="4">
    <source>
        <dbReference type="Proteomes" id="UP000319627"/>
    </source>
</evidence>
<dbReference type="EMBL" id="VLKG01000004">
    <property type="protein sequence ID" value="TWH75777.1"/>
    <property type="molecule type" value="Genomic_DNA"/>
</dbReference>